<evidence type="ECO:0000313" key="2">
    <source>
        <dbReference type="EMBL" id="GMH11095.1"/>
    </source>
</evidence>
<dbReference type="Pfam" id="PF25071">
    <property type="entry name" value="DUF7795"/>
    <property type="match status" value="1"/>
</dbReference>
<accession>A0AAD3SHT5</accession>
<sequence>MEGNEGKSTSHSYEEIRPTFSEFLSRILKIEELGAVGIKFLTGFQKGLEFLRRPPINDTSELVQNIIKANETKRLKSYMEAGYITSHDRVQRISDVKTCLHLLHEHLSKVKQLLVELECLLDDAGVVVKADCESSCYYYLEQEETAPAVPPSRVIDVADFASLMAVIYSMVKQDFVMQERVVSSLNLKTSAGELESYCLMWSLRPMVNDDVIHEALRLVP</sequence>
<evidence type="ECO:0000313" key="3">
    <source>
        <dbReference type="Proteomes" id="UP001279734"/>
    </source>
</evidence>
<feature type="domain" description="DUF7795" evidence="1">
    <location>
        <begin position="12"/>
        <end position="130"/>
    </location>
</feature>
<organism evidence="2 3">
    <name type="scientific">Nepenthes gracilis</name>
    <name type="common">Slender pitcher plant</name>
    <dbReference type="NCBI Taxonomy" id="150966"/>
    <lineage>
        <taxon>Eukaryota</taxon>
        <taxon>Viridiplantae</taxon>
        <taxon>Streptophyta</taxon>
        <taxon>Embryophyta</taxon>
        <taxon>Tracheophyta</taxon>
        <taxon>Spermatophyta</taxon>
        <taxon>Magnoliopsida</taxon>
        <taxon>eudicotyledons</taxon>
        <taxon>Gunneridae</taxon>
        <taxon>Pentapetalae</taxon>
        <taxon>Caryophyllales</taxon>
        <taxon>Nepenthaceae</taxon>
        <taxon>Nepenthes</taxon>
    </lineage>
</organism>
<gene>
    <name evidence="2" type="ORF">Nepgr_012936</name>
</gene>
<dbReference type="InterPro" id="IPR056697">
    <property type="entry name" value="DUF7795"/>
</dbReference>
<evidence type="ECO:0000259" key="1">
    <source>
        <dbReference type="Pfam" id="PF25071"/>
    </source>
</evidence>
<dbReference type="Proteomes" id="UP001279734">
    <property type="component" value="Unassembled WGS sequence"/>
</dbReference>
<dbReference type="AlphaFoldDB" id="A0AAD3SHT5"/>
<proteinExistence type="predicted"/>
<name>A0AAD3SHT5_NEPGR</name>
<dbReference type="EMBL" id="BSYO01000010">
    <property type="protein sequence ID" value="GMH11095.1"/>
    <property type="molecule type" value="Genomic_DNA"/>
</dbReference>
<protein>
    <recommendedName>
        <fullName evidence="1">DUF7795 domain-containing protein</fullName>
    </recommendedName>
</protein>
<comment type="caution">
    <text evidence="2">The sequence shown here is derived from an EMBL/GenBank/DDBJ whole genome shotgun (WGS) entry which is preliminary data.</text>
</comment>
<dbReference type="PANTHER" id="PTHR35305">
    <property type="entry name" value="FAD-BINDING PROTEIN"/>
    <property type="match status" value="1"/>
</dbReference>
<reference evidence="2" key="1">
    <citation type="submission" date="2023-05" db="EMBL/GenBank/DDBJ databases">
        <title>Nepenthes gracilis genome sequencing.</title>
        <authorList>
            <person name="Fukushima K."/>
        </authorList>
    </citation>
    <scope>NUCLEOTIDE SEQUENCE</scope>
    <source>
        <strain evidence="2">SING2019-196</strain>
    </source>
</reference>
<dbReference type="PANTHER" id="PTHR35305:SF2">
    <property type="entry name" value="FAD-BINDING PROTEIN"/>
    <property type="match status" value="1"/>
</dbReference>
<keyword evidence="3" id="KW-1185">Reference proteome</keyword>